<evidence type="ECO:0000256" key="1">
    <source>
        <dbReference type="SAM" id="MobiDB-lite"/>
    </source>
</evidence>
<organism evidence="2 3">
    <name type="scientific">Candidatus Methanofastidiosum methylothiophilum</name>
    <dbReference type="NCBI Taxonomy" id="1705564"/>
    <lineage>
        <taxon>Archaea</taxon>
        <taxon>Methanobacteriati</taxon>
        <taxon>Methanobacteriota</taxon>
        <taxon>Stenosarchaea group</taxon>
        <taxon>Candidatus Methanofastidiosia</taxon>
        <taxon>Candidatus Methanofastidiosales</taxon>
        <taxon>Candidatus Methanofastidiosaceae</taxon>
        <taxon>Candidatus Methanofastidiosum</taxon>
    </lineage>
</organism>
<protein>
    <submittedName>
        <fullName evidence="2">Uncharacterized protein</fullName>
    </submittedName>
</protein>
<comment type="caution">
    <text evidence="2">The sequence shown here is derived from an EMBL/GenBank/DDBJ whole genome shotgun (WGS) entry which is preliminary data.</text>
</comment>
<dbReference type="Proteomes" id="UP000075578">
    <property type="component" value="Unassembled WGS sequence"/>
</dbReference>
<gene>
    <name evidence="2" type="ORF">AMQ74_00348</name>
</gene>
<name>A0A150J8Y2_9EURY</name>
<feature type="compositionally biased region" description="Basic and acidic residues" evidence="1">
    <location>
        <begin position="1"/>
        <end position="10"/>
    </location>
</feature>
<feature type="region of interest" description="Disordered" evidence="1">
    <location>
        <begin position="1"/>
        <end position="44"/>
    </location>
</feature>
<proteinExistence type="predicted"/>
<dbReference type="EMBL" id="LNGD01000011">
    <property type="protein sequence ID" value="KYC53605.1"/>
    <property type="molecule type" value="Genomic_DNA"/>
</dbReference>
<accession>A0A150J8Y2</accession>
<evidence type="ECO:0000313" key="3">
    <source>
        <dbReference type="Proteomes" id="UP000075578"/>
    </source>
</evidence>
<evidence type="ECO:0000313" key="2">
    <source>
        <dbReference type="EMBL" id="KYC53605.1"/>
    </source>
</evidence>
<sequence length="167" mass="19518">MKLFGRKNDEDIGGELSYNLDKEESLYSEEPPYEEDTPEEEPPCDKDILRRYRKLKAFTKIDILPLSLQEAELVLGKKLEVIKPYPLGLENEWGILVYLISEEFQESYIPDDEVLCYFPFEDEDSYDHEMSLAEYLIDQKIVALINAQYTDESEYFGVPVKIKEARG</sequence>
<reference evidence="2 3" key="1">
    <citation type="journal article" date="2016" name="ISME J.">
        <title>Chasing the elusive Euryarchaeota class WSA2: genomes reveal a uniquely fastidious methyl-reducing methanogen.</title>
        <authorList>
            <person name="Nobu M.K."/>
            <person name="Narihiro T."/>
            <person name="Kuroda K."/>
            <person name="Mei R."/>
            <person name="Liu W.T."/>
        </authorList>
    </citation>
    <scope>NUCLEOTIDE SEQUENCE [LARGE SCALE GENOMIC DNA]</scope>
    <source>
        <strain evidence="2">U1lsi0528_Bin089</strain>
    </source>
</reference>
<dbReference type="AlphaFoldDB" id="A0A150J8Y2"/>
<feature type="compositionally biased region" description="Acidic residues" evidence="1">
    <location>
        <begin position="31"/>
        <end position="42"/>
    </location>
</feature>